<reference evidence="1" key="1">
    <citation type="submission" date="2020-08" db="EMBL/GenBank/DDBJ databases">
        <title>Ramlibacter sp. GTP1 16S ribosomal RNA gene genome sequencing and assembly.</title>
        <authorList>
            <person name="Kang M."/>
        </authorList>
    </citation>
    <scope>NUCLEOTIDE SEQUENCE</scope>
    <source>
        <strain evidence="1">GTP1</strain>
    </source>
</reference>
<evidence type="ECO:0000313" key="2">
    <source>
        <dbReference type="Proteomes" id="UP000596827"/>
    </source>
</evidence>
<name>A0A923MEX9_9BURK</name>
<dbReference type="Proteomes" id="UP000596827">
    <property type="component" value="Unassembled WGS sequence"/>
</dbReference>
<accession>A0A923MEX9</accession>
<organism evidence="1 2">
    <name type="scientific">Ramlibacter albus</name>
    <dbReference type="NCBI Taxonomy" id="2079448"/>
    <lineage>
        <taxon>Bacteria</taxon>
        <taxon>Pseudomonadati</taxon>
        <taxon>Pseudomonadota</taxon>
        <taxon>Betaproteobacteria</taxon>
        <taxon>Burkholderiales</taxon>
        <taxon>Comamonadaceae</taxon>
        <taxon>Ramlibacter</taxon>
    </lineage>
</organism>
<comment type="caution">
    <text evidence="1">The sequence shown here is derived from an EMBL/GenBank/DDBJ whole genome shotgun (WGS) entry which is preliminary data.</text>
</comment>
<proteinExistence type="predicted"/>
<gene>
    <name evidence="1" type="ORF">H8R02_28030</name>
</gene>
<sequence length="228" mass="24377">MLENGEVWAANGAGASPLLWFAQGTFTYAGDRIVENQVSQVFQSPSALTEFRESRQFRPAELVTGTSNPLSTLFPPNSPTLKLEFPGESVRTVAVVRAGAEKDYNYDQPASVSQVEGAWTFMLPKLAPQTMTVTGGVLSGVAPYTNCVIAGNLTPRASGKNVFNVNFTLSGCPTASSYIGVAATYRDTVSFIGDPTNQVLLLQAYSPINGQTFHAKVPRCPTRTTCSP</sequence>
<protein>
    <submittedName>
        <fullName evidence="1">Uncharacterized protein</fullName>
    </submittedName>
</protein>
<dbReference type="AlphaFoldDB" id="A0A923MEX9"/>
<dbReference type="RefSeq" id="WP_187085003.1">
    <property type="nucleotide sequence ID" value="NZ_JACORU010000017.1"/>
</dbReference>
<keyword evidence="2" id="KW-1185">Reference proteome</keyword>
<evidence type="ECO:0000313" key="1">
    <source>
        <dbReference type="EMBL" id="MBC5768341.1"/>
    </source>
</evidence>
<dbReference type="EMBL" id="JACORU010000017">
    <property type="protein sequence ID" value="MBC5768341.1"/>
    <property type="molecule type" value="Genomic_DNA"/>
</dbReference>